<sequence length="89" mass="9152">MGNSIPRGPQKHYPHSNEVEGLACHHHNACFGRSKASGRSARARPEGPSVVVKSSSLLLPGSSSSSSSSSSSPYQVHLNNGPLCSAAAV</sequence>
<evidence type="ECO:0000313" key="2">
    <source>
        <dbReference type="EMBL" id="TNN52904.1"/>
    </source>
</evidence>
<dbReference type="AlphaFoldDB" id="A0A4Z2GJC5"/>
<name>A0A4Z2GJC5_9TELE</name>
<protein>
    <submittedName>
        <fullName evidence="2">Uncharacterized protein</fullName>
    </submittedName>
</protein>
<dbReference type="Proteomes" id="UP000314294">
    <property type="component" value="Unassembled WGS sequence"/>
</dbReference>
<feature type="compositionally biased region" description="Low complexity" evidence="1">
    <location>
        <begin position="48"/>
        <end position="73"/>
    </location>
</feature>
<evidence type="ECO:0000313" key="3">
    <source>
        <dbReference type="Proteomes" id="UP000314294"/>
    </source>
</evidence>
<organism evidence="2 3">
    <name type="scientific">Liparis tanakae</name>
    <name type="common">Tanaka's snailfish</name>
    <dbReference type="NCBI Taxonomy" id="230148"/>
    <lineage>
        <taxon>Eukaryota</taxon>
        <taxon>Metazoa</taxon>
        <taxon>Chordata</taxon>
        <taxon>Craniata</taxon>
        <taxon>Vertebrata</taxon>
        <taxon>Euteleostomi</taxon>
        <taxon>Actinopterygii</taxon>
        <taxon>Neopterygii</taxon>
        <taxon>Teleostei</taxon>
        <taxon>Neoteleostei</taxon>
        <taxon>Acanthomorphata</taxon>
        <taxon>Eupercaria</taxon>
        <taxon>Perciformes</taxon>
        <taxon>Cottioidei</taxon>
        <taxon>Cottales</taxon>
        <taxon>Liparidae</taxon>
        <taxon>Liparis</taxon>
    </lineage>
</organism>
<keyword evidence="3" id="KW-1185">Reference proteome</keyword>
<evidence type="ECO:0000256" key="1">
    <source>
        <dbReference type="SAM" id="MobiDB-lite"/>
    </source>
</evidence>
<dbReference type="EMBL" id="SRLO01000533">
    <property type="protein sequence ID" value="TNN52904.1"/>
    <property type="molecule type" value="Genomic_DNA"/>
</dbReference>
<accession>A0A4Z2GJC5</accession>
<reference evidence="2 3" key="1">
    <citation type="submission" date="2019-03" db="EMBL/GenBank/DDBJ databases">
        <title>First draft genome of Liparis tanakae, snailfish: a comprehensive survey of snailfish specific genes.</title>
        <authorList>
            <person name="Kim W."/>
            <person name="Song I."/>
            <person name="Jeong J.-H."/>
            <person name="Kim D."/>
            <person name="Kim S."/>
            <person name="Ryu S."/>
            <person name="Song J.Y."/>
            <person name="Lee S.K."/>
        </authorList>
    </citation>
    <scope>NUCLEOTIDE SEQUENCE [LARGE SCALE GENOMIC DNA]</scope>
    <source>
        <tissue evidence="2">Muscle</tissue>
    </source>
</reference>
<gene>
    <name evidence="2" type="ORF">EYF80_036917</name>
</gene>
<comment type="caution">
    <text evidence="2">The sequence shown here is derived from an EMBL/GenBank/DDBJ whole genome shotgun (WGS) entry which is preliminary data.</text>
</comment>
<proteinExistence type="predicted"/>
<feature type="region of interest" description="Disordered" evidence="1">
    <location>
        <begin position="33"/>
        <end position="89"/>
    </location>
</feature>